<proteinExistence type="predicted"/>
<sequence length="143" mass="16846">MMDNLNRKRRRRRKENTDPVMYIAQPKLSPIQFERQTVASSKTTTKERNSDLPVKDAENIEDKENVKTETKTVSYQEMDNEERINYILNMPFPVKVEIQTEEKTHKGIITGKEEGQIKVRTIARPYRVSLHLDEILDVRMISL</sequence>
<feature type="region of interest" description="Disordered" evidence="1">
    <location>
        <begin position="35"/>
        <end position="69"/>
    </location>
</feature>
<dbReference type="EMBL" id="SWLG01000005">
    <property type="protein sequence ID" value="TLS37785.1"/>
    <property type="molecule type" value="Genomic_DNA"/>
</dbReference>
<keyword evidence="3" id="KW-1185">Reference proteome</keyword>
<evidence type="ECO:0000313" key="3">
    <source>
        <dbReference type="Proteomes" id="UP000308230"/>
    </source>
</evidence>
<dbReference type="OrthoDB" id="2968468at2"/>
<dbReference type="Pfam" id="PF14153">
    <property type="entry name" value="Spore_coat_CotO"/>
    <property type="match status" value="1"/>
</dbReference>
<evidence type="ECO:0008006" key="4">
    <source>
        <dbReference type="Google" id="ProtNLM"/>
    </source>
</evidence>
<accession>A0A5R9FDS2</accession>
<evidence type="ECO:0000256" key="1">
    <source>
        <dbReference type="SAM" id="MobiDB-lite"/>
    </source>
</evidence>
<reference evidence="2 3" key="1">
    <citation type="submission" date="2019-04" db="EMBL/GenBank/DDBJ databases">
        <title>Bacillus caeni sp. nov., a bacterium isolated from mangrove sediment.</title>
        <authorList>
            <person name="Huang H."/>
            <person name="Mo K."/>
            <person name="Hu Y."/>
        </authorList>
    </citation>
    <scope>NUCLEOTIDE SEQUENCE [LARGE SCALE GENOMIC DNA]</scope>
    <source>
        <strain evidence="2 3">HB172195</strain>
    </source>
</reference>
<dbReference type="Proteomes" id="UP000308230">
    <property type="component" value="Unassembled WGS sequence"/>
</dbReference>
<feature type="compositionally biased region" description="Basic and acidic residues" evidence="1">
    <location>
        <begin position="44"/>
        <end position="69"/>
    </location>
</feature>
<feature type="region of interest" description="Disordered" evidence="1">
    <location>
        <begin position="1"/>
        <end position="20"/>
    </location>
</feature>
<protein>
    <recommendedName>
        <fullName evidence="4">Spore coat protein CotO</fullName>
    </recommendedName>
</protein>
<comment type="caution">
    <text evidence="2">The sequence shown here is derived from an EMBL/GenBank/DDBJ whole genome shotgun (WGS) entry which is preliminary data.</text>
</comment>
<name>A0A5R9FDS2_9BACL</name>
<gene>
    <name evidence="2" type="ORF">FCL54_08160</name>
</gene>
<dbReference type="AlphaFoldDB" id="A0A5R9FDS2"/>
<organism evidence="2 3">
    <name type="scientific">Exobacillus caeni</name>
    <dbReference type="NCBI Taxonomy" id="2574798"/>
    <lineage>
        <taxon>Bacteria</taxon>
        <taxon>Bacillati</taxon>
        <taxon>Bacillota</taxon>
        <taxon>Bacilli</taxon>
        <taxon>Bacillales</taxon>
        <taxon>Guptibacillaceae</taxon>
        <taxon>Exobacillus</taxon>
    </lineage>
</organism>
<dbReference type="InterPro" id="IPR025439">
    <property type="entry name" value="Spore_coat_CotO"/>
</dbReference>
<evidence type="ECO:0000313" key="2">
    <source>
        <dbReference type="EMBL" id="TLS37785.1"/>
    </source>
</evidence>